<keyword evidence="3" id="KW-0436">Ligase</keyword>
<keyword evidence="4" id="KW-0547">Nucleotide-binding</keyword>
<dbReference type="InterPro" id="IPR004344">
    <property type="entry name" value="TTL/TTLL_fam"/>
</dbReference>
<dbReference type="GO" id="GO:0005524">
    <property type="term" value="F:ATP binding"/>
    <property type="evidence" value="ECO:0007669"/>
    <property type="project" value="UniProtKB-KW"/>
</dbReference>
<dbReference type="InterPro" id="IPR051437">
    <property type="entry name" value="TTLL_monoglycylase"/>
</dbReference>
<evidence type="ECO:0000313" key="6">
    <source>
        <dbReference type="EMBL" id="ETO60013.1"/>
    </source>
</evidence>
<dbReference type="PANTHER" id="PTHR45870">
    <property type="entry name" value="TUBULIN MONOGLYCYLASE TTLL3"/>
    <property type="match status" value="1"/>
</dbReference>
<dbReference type="Gene3D" id="3.30.470.20">
    <property type="entry name" value="ATP-grasp fold, B domain"/>
    <property type="match status" value="1"/>
</dbReference>
<dbReference type="OrthoDB" id="202825at2759"/>
<dbReference type="GO" id="GO:0005737">
    <property type="term" value="C:cytoplasm"/>
    <property type="evidence" value="ECO:0007669"/>
    <property type="project" value="UniProtKB-SubCell"/>
</dbReference>
<keyword evidence="5" id="KW-0067">ATP-binding</keyword>
<evidence type="ECO:0000313" key="7">
    <source>
        <dbReference type="Proteomes" id="UP000028582"/>
    </source>
</evidence>
<dbReference type="PROSITE" id="PS51221">
    <property type="entry name" value="TTL"/>
    <property type="match status" value="1"/>
</dbReference>
<dbReference type="Pfam" id="PF03133">
    <property type="entry name" value="TTL"/>
    <property type="match status" value="1"/>
</dbReference>
<dbReference type="Proteomes" id="UP000028582">
    <property type="component" value="Unassembled WGS sequence"/>
</dbReference>
<evidence type="ECO:0000256" key="4">
    <source>
        <dbReference type="ARBA" id="ARBA00022741"/>
    </source>
</evidence>
<dbReference type="EMBL" id="ANJA01004016">
    <property type="protein sequence ID" value="ETO60013.1"/>
    <property type="molecule type" value="Genomic_DNA"/>
</dbReference>
<name>A0A080Z052_PHYNI</name>
<organism evidence="6 7">
    <name type="scientific">Phytophthora nicotianae P1976</name>
    <dbReference type="NCBI Taxonomy" id="1317066"/>
    <lineage>
        <taxon>Eukaryota</taxon>
        <taxon>Sar</taxon>
        <taxon>Stramenopiles</taxon>
        <taxon>Oomycota</taxon>
        <taxon>Peronosporomycetes</taxon>
        <taxon>Peronosporales</taxon>
        <taxon>Peronosporaceae</taxon>
        <taxon>Phytophthora</taxon>
    </lineage>
</organism>
<reference evidence="6 7" key="1">
    <citation type="submission" date="2013-11" db="EMBL/GenBank/DDBJ databases">
        <title>The Genome Sequence of Phytophthora parasitica P1976.</title>
        <authorList>
            <consortium name="The Broad Institute Genomics Platform"/>
            <person name="Russ C."/>
            <person name="Tyler B."/>
            <person name="Panabieres F."/>
            <person name="Shan W."/>
            <person name="Tripathy S."/>
            <person name="Grunwald N."/>
            <person name="Machado M."/>
            <person name="Johnson C.S."/>
            <person name="Walker B."/>
            <person name="Young S."/>
            <person name="Zeng Q."/>
            <person name="Gargeya S."/>
            <person name="Fitzgerald M."/>
            <person name="Haas B."/>
            <person name="Abouelleil A."/>
            <person name="Allen A.W."/>
            <person name="Alvarado L."/>
            <person name="Arachchi H.M."/>
            <person name="Berlin A.M."/>
            <person name="Chapman S.B."/>
            <person name="Gainer-Dewar J."/>
            <person name="Goldberg J."/>
            <person name="Griggs A."/>
            <person name="Gujja S."/>
            <person name="Hansen M."/>
            <person name="Howarth C."/>
            <person name="Imamovic A."/>
            <person name="Ireland A."/>
            <person name="Larimer J."/>
            <person name="McCowan C."/>
            <person name="Murphy C."/>
            <person name="Pearson M."/>
            <person name="Poon T.W."/>
            <person name="Priest M."/>
            <person name="Roberts A."/>
            <person name="Saif S."/>
            <person name="Shea T."/>
            <person name="Sisk P."/>
            <person name="Sykes S."/>
            <person name="Wortman J."/>
            <person name="Nusbaum C."/>
            <person name="Birren B."/>
        </authorList>
    </citation>
    <scope>NUCLEOTIDE SEQUENCE [LARGE SCALE GENOMIC DNA]</scope>
    <source>
        <strain evidence="6 7">P1976</strain>
    </source>
</reference>
<keyword evidence="2" id="KW-0963">Cytoplasm</keyword>
<evidence type="ECO:0000256" key="5">
    <source>
        <dbReference type="ARBA" id="ARBA00022840"/>
    </source>
</evidence>
<protein>
    <recommendedName>
        <fullName evidence="8">Tubulin-tyrosine ligase</fullName>
    </recommendedName>
</protein>
<evidence type="ECO:0000256" key="3">
    <source>
        <dbReference type="ARBA" id="ARBA00022598"/>
    </source>
</evidence>
<accession>A0A080Z052</accession>
<gene>
    <name evidence="6" type="ORF">F444_21744</name>
</gene>
<evidence type="ECO:0000256" key="2">
    <source>
        <dbReference type="ARBA" id="ARBA00022490"/>
    </source>
</evidence>
<dbReference type="GO" id="GO:0015630">
    <property type="term" value="C:microtubule cytoskeleton"/>
    <property type="evidence" value="ECO:0007669"/>
    <property type="project" value="TreeGrafter"/>
</dbReference>
<evidence type="ECO:0000256" key="1">
    <source>
        <dbReference type="ARBA" id="ARBA00004496"/>
    </source>
</evidence>
<dbReference type="GO" id="GO:0070736">
    <property type="term" value="F:protein-glycine ligase activity, initiating"/>
    <property type="evidence" value="ECO:0007669"/>
    <property type="project" value="TreeGrafter"/>
</dbReference>
<sequence length="478" mass="55474">MLQLFAADDKFPDVVAQLETRGWRRLPFVGCPKFDLKWTNYSKVAWGRVTSQQIVNHLQNSIILSQKDQLTQLLYARENGDQTQVDHYLPRTFELRQPLDRRLLKFWFCYSQAVGVLKDSLNESVKVDEAQVGAAIQLARTVIASNSFLECWRKEEAFNGVMLGDATEWLRLLSIDLELEKASLHCHNRRAVEEILRELERRDPQFHAVGSADSNVWICKPSNLSQGRGIVLCNSFREIEELASCSSGQDGQEMGEKRKSQTKWIIQKYVERPLLLQNGRKFDIRQWVLITKLYPQPTVFWFYKSYLRFCSRRFALARQHDRFVHLSNYSVQQYFEPDKMGDLGQKDSEAANKDPFELMWSSEKFRDTLRQEHGRDIWNDTILPQMQNIARLTLEAALPKLNVVGRGFEWLGFDFLVDENHHVWLLEVNVSPDVSHSTTVTAELVPKATADLFNVILDPETSRSPDNGWLPFSLQSHH</sequence>
<comment type="caution">
    <text evidence="6">The sequence shown here is derived from an EMBL/GenBank/DDBJ whole genome shotgun (WGS) entry which is preliminary data.</text>
</comment>
<proteinExistence type="predicted"/>
<evidence type="ECO:0008006" key="8">
    <source>
        <dbReference type="Google" id="ProtNLM"/>
    </source>
</evidence>
<dbReference type="SUPFAM" id="SSF56059">
    <property type="entry name" value="Glutathione synthetase ATP-binding domain-like"/>
    <property type="match status" value="1"/>
</dbReference>
<dbReference type="PANTHER" id="PTHR45870:SF2">
    <property type="entry name" value="TUBULIN MONOGLYCYLASE TTLL3"/>
    <property type="match status" value="1"/>
</dbReference>
<comment type="subcellular location">
    <subcellularLocation>
        <location evidence="1">Cytoplasm</location>
    </subcellularLocation>
</comment>
<dbReference type="AlphaFoldDB" id="A0A080Z052"/>